<reference evidence="1" key="1">
    <citation type="submission" date="2023-03" db="EMBL/GenBank/DDBJ databases">
        <title>Lomoglobus Profundus gen. nov., sp. nov., a novel member of the phylum Verrucomicrobia, isolated from deep-marine sediment of South China Sea.</title>
        <authorList>
            <person name="Ahmad T."/>
            <person name="Ishaq S.E."/>
            <person name="Wang F."/>
        </authorList>
    </citation>
    <scope>NUCLEOTIDE SEQUENCE</scope>
    <source>
        <strain evidence="1">LMO-M01</strain>
    </source>
</reference>
<dbReference type="AlphaFoldDB" id="A0AAF0CPC7"/>
<dbReference type="RefSeq" id="WP_330930073.1">
    <property type="nucleotide sequence ID" value="NZ_CP119075.1"/>
</dbReference>
<evidence type="ECO:0000313" key="1">
    <source>
        <dbReference type="EMBL" id="WED64054.1"/>
    </source>
</evidence>
<dbReference type="Gene3D" id="3.40.50.1110">
    <property type="entry name" value="SGNH hydrolase"/>
    <property type="match status" value="1"/>
</dbReference>
<proteinExistence type="predicted"/>
<sequence length="54" mass="6159">MQRLHRKELVDLVFTGGSITRGWENVGKSVWQEYYGDRNALNLGLGGDRPQQVL</sequence>
<dbReference type="GO" id="GO:0016788">
    <property type="term" value="F:hydrolase activity, acting on ester bonds"/>
    <property type="evidence" value="ECO:0007669"/>
    <property type="project" value="UniProtKB-ARBA"/>
</dbReference>
<dbReference type="SUPFAM" id="SSF52266">
    <property type="entry name" value="SGNH hydrolase"/>
    <property type="match status" value="1"/>
</dbReference>
<gene>
    <name evidence="1" type="ORF">PXH66_17080</name>
</gene>
<name>A0AAF0CPC7_9BACT</name>
<dbReference type="Proteomes" id="UP001218638">
    <property type="component" value="Chromosome"/>
</dbReference>
<dbReference type="KEGG" id="slom:PXH66_17080"/>
<protein>
    <submittedName>
        <fullName evidence="1">Uncharacterized protein</fullName>
    </submittedName>
</protein>
<keyword evidence="2" id="KW-1185">Reference proteome</keyword>
<organism evidence="1 2">
    <name type="scientific">Synoicihabitans lomoniglobus</name>
    <dbReference type="NCBI Taxonomy" id="2909285"/>
    <lineage>
        <taxon>Bacteria</taxon>
        <taxon>Pseudomonadati</taxon>
        <taxon>Verrucomicrobiota</taxon>
        <taxon>Opitutia</taxon>
        <taxon>Opitutales</taxon>
        <taxon>Opitutaceae</taxon>
        <taxon>Synoicihabitans</taxon>
    </lineage>
</organism>
<evidence type="ECO:0000313" key="2">
    <source>
        <dbReference type="Proteomes" id="UP001218638"/>
    </source>
</evidence>
<dbReference type="EMBL" id="CP119075">
    <property type="protein sequence ID" value="WED64054.1"/>
    <property type="molecule type" value="Genomic_DNA"/>
</dbReference>
<dbReference type="InterPro" id="IPR036514">
    <property type="entry name" value="SGNH_hydro_sf"/>
</dbReference>
<accession>A0AAF0CPC7</accession>